<accession>A0A4R2HDH9</accession>
<dbReference type="GO" id="GO:0016301">
    <property type="term" value="F:kinase activity"/>
    <property type="evidence" value="ECO:0007669"/>
    <property type="project" value="UniProtKB-KW"/>
</dbReference>
<evidence type="ECO:0000313" key="1">
    <source>
        <dbReference type="EMBL" id="TCO26391.1"/>
    </source>
</evidence>
<dbReference type="InterPro" id="IPR027417">
    <property type="entry name" value="P-loop_NTPase"/>
</dbReference>
<dbReference type="SUPFAM" id="SSF52540">
    <property type="entry name" value="P-loop containing nucleoside triphosphate hydrolases"/>
    <property type="match status" value="1"/>
</dbReference>
<gene>
    <name evidence="1" type="ORF">EV652_107283</name>
</gene>
<keyword evidence="1" id="KW-0808">Transferase</keyword>
<comment type="caution">
    <text evidence="1">The sequence shown here is derived from an EMBL/GenBank/DDBJ whole genome shotgun (WGS) entry which is preliminary data.</text>
</comment>
<dbReference type="Proteomes" id="UP000294508">
    <property type="component" value="Unassembled WGS sequence"/>
</dbReference>
<dbReference type="Pfam" id="PF13238">
    <property type="entry name" value="AAA_18"/>
    <property type="match status" value="1"/>
</dbReference>
<evidence type="ECO:0000313" key="2">
    <source>
        <dbReference type="Proteomes" id="UP000294508"/>
    </source>
</evidence>
<dbReference type="Gene3D" id="3.40.50.300">
    <property type="entry name" value="P-loop containing nucleotide triphosphate hydrolases"/>
    <property type="match status" value="1"/>
</dbReference>
<protein>
    <submittedName>
        <fullName evidence="1">Gluconate kinase</fullName>
    </submittedName>
</protein>
<sequence length="162" mass="17453">MTGVSGVGKSTAVERLAGSGYRAVDLDSSEWSEWVDSADGEGPSPLQPGKDWVWREDRVRELLAEDGHGVLFVSGCASNLGKFRDRFDGVVLLSVAADVMAERLAHRTTNSYGKHPEELARSLEFKETVEPLLRATADLELDGAAPLDQVAAAIVQFAGVIR</sequence>
<organism evidence="1 2">
    <name type="scientific">Kribbella steppae</name>
    <dbReference type="NCBI Taxonomy" id="2512223"/>
    <lineage>
        <taxon>Bacteria</taxon>
        <taxon>Bacillati</taxon>
        <taxon>Actinomycetota</taxon>
        <taxon>Actinomycetes</taxon>
        <taxon>Propionibacteriales</taxon>
        <taxon>Kribbellaceae</taxon>
        <taxon>Kribbella</taxon>
    </lineage>
</organism>
<dbReference type="AlphaFoldDB" id="A0A4R2HDH9"/>
<keyword evidence="1" id="KW-0418">Kinase</keyword>
<keyword evidence="2" id="KW-1185">Reference proteome</keyword>
<proteinExistence type="predicted"/>
<dbReference type="EMBL" id="SLWN01000007">
    <property type="protein sequence ID" value="TCO26391.1"/>
    <property type="molecule type" value="Genomic_DNA"/>
</dbReference>
<reference evidence="1 2" key="1">
    <citation type="journal article" date="2015" name="Stand. Genomic Sci.">
        <title>Genomic Encyclopedia of Bacterial and Archaeal Type Strains, Phase III: the genomes of soil and plant-associated and newly described type strains.</title>
        <authorList>
            <person name="Whitman W.B."/>
            <person name="Woyke T."/>
            <person name="Klenk H.P."/>
            <person name="Zhou Y."/>
            <person name="Lilburn T.G."/>
            <person name="Beck B.J."/>
            <person name="De Vos P."/>
            <person name="Vandamme P."/>
            <person name="Eisen J.A."/>
            <person name="Garrity G."/>
            <person name="Hugenholtz P."/>
            <person name="Kyrpides N.C."/>
        </authorList>
    </citation>
    <scope>NUCLEOTIDE SEQUENCE [LARGE SCALE GENOMIC DNA]</scope>
    <source>
        <strain evidence="1 2">VKM Ac-2572</strain>
    </source>
</reference>
<name>A0A4R2HDH9_9ACTN</name>